<proteinExistence type="predicted"/>
<organism evidence="2">
    <name type="scientific">Culex pipiens</name>
    <name type="common">House mosquito</name>
    <dbReference type="NCBI Taxonomy" id="7175"/>
    <lineage>
        <taxon>Eukaryota</taxon>
        <taxon>Metazoa</taxon>
        <taxon>Ecdysozoa</taxon>
        <taxon>Arthropoda</taxon>
        <taxon>Hexapoda</taxon>
        <taxon>Insecta</taxon>
        <taxon>Pterygota</taxon>
        <taxon>Neoptera</taxon>
        <taxon>Endopterygota</taxon>
        <taxon>Diptera</taxon>
        <taxon>Nematocera</taxon>
        <taxon>Culicoidea</taxon>
        <taxon>Culicidae</taxon>
        <taxon>Culicinae</taxon>
        <taxon>Culicini</taxon>
        <taxon>Culex</taxon>
        <taxon>Culex</taxon>
    </lineage>
</organism>
<name>A0A8D8CIN0_CULPI</name>
<dbReference type="EMBL" id="HBUE01120068">
    <property type="protein sequence ID" value="CAG6492025.1"/>
    <property type="molecule type" value="Transcribed_RNA"/>
</dbReference>
<reference evidence="2" key="1">
    <citation type="submission" date="2021-05" db="EMBL/GenBank/DDBJ databases">
        <authorList>
            <person name="Alioto T."/>
            <person name="Alioto T."/>
            <person name="Gomez Garrido J."/>
        </authorList>
    </citation>
    <scope>NUCLEOTIDE SEQUENCE</scope>
</reference>
<feature type="compositionally biased region" description="Polar residues" evidence="1">
    <location>
        <begin position="1"/>
        <end position="19"/>
    </location>
</feature>
<protein>
    <submittedName>
        <fullName evidence="2">(northern house mosquito) hypothetical protein</fullName>
    </submittedName>
</protein>
<sequence length="114" mass="12144">MCVAITSSSCLKMSTTTKSPPIRTQPANQNAPGQQPSQTRPSKPSPSPTQSSSTAENPPSRHHSLLRPKPADFSKAPASSKFLSGGHRPPAWLRPPSMAASCAASRSYQRWSTC</sequence>
<feature type="region of interest" description="Disordered" evidence="1">
    <location>
        <begin position="1"/>
        <end position="96"/>
    </location>
</feature>
<evidence type="ECO:0000313" key="2">
    <source>
        <dbReference type="EMBL" id="CAG6492025.1"/>
    </source>
</evidence>
<accession>A0A8D8CIN0</accession>
<dbReference type="AlphaFoldDB" id="A0A8D8CIN0"/>
<evidence type="ECO:0000256" key="1">
    <source>
        <dbReference type="SAM" id="MobiDB-lite"/>
    </source>
</evidence>
<feature type="compositionally biased region" description="Low complexity" evidence="1">
    <location>
        <begin position="25"/>
        <end position="54"/>
    </location>
</feature>